<keyword evidence="2" id="KW-1185">Reference proteome</keyword>
<organism evidence="1 2">
    <name type="scientific">Colletotrichum spaethianum</name>
    <dbReference type="NCBI Taxonomy" id="700344"/>
    <lineage>
        <taxon>Eukaryota</taxon>
        <taxon>Fungi</taxon>
        <taxon>Dikarya</taxon>
        <taxon>Ascomycota</taxon>
        <taxon>Pezizomycotina</taxon>
        <taxon>Sordariomycetes</taxon>
        <taxon>Hypocreomycetidae</taxon>
        <taxon>Glomerellales</taxon>
        <taxon>Glomerellaceae</taxon>
        <taxon>Colletotrichum</taxon>
        <taxon>Colletotrichum spaethianum species complex</taxon>
    </lineage>
</organism>
<sequence>MLPEYPFEPMFRAAASMNKDISFGDTDIITNRNSLRKLLDFSAGRARNSFRLNLHLVRDTLIIERCEKDAREILGGSRNSGWGRNFEKASVKFPIGLEDSLGHHRTLRYSLGALNCAVQFEVDASYDPDGQDAADSDTLTVPMEKLSIKSTQPHEVEKSSRGLQVETAYAEAHVMRQSTAAEIKSTTRNKSPGQYMPQLWFGRTPWLIVGHHNEGTFDSRKITGVAASFADWETTHQAPLQKLVTVLVELRHAVRKNGGRHSAAVYEQGSGTIRVFELTSFRQALPMDLRQKLWT</sequence>
<gene>
    <name evidence="1" type="ORF">ColSpa_00745</name>
</gene>
<dbReference type="GeneID" id="73321547"/>
<dbReference type="PANTHER" id="PTHR35179">
    <property type="entry name" value="PROTEIN CBG02620"/>
    <property type="match status" value="1"/>
</dbReference>
<name>A0AA37P6U7_9PEZI</name>
<evidence type="ECO:0000313" key="1">
    <source>
        <dbReference type="EMBL" id="GKT40564.1"/>
    </source>
</evidence>
<protein>
    <recommendedName>
        <fullName evidence="3">Geranylgeranyl pyrophosphate synthetase</fullName>
    </recommendedName>
</protein>
<evidence type="ECO:0008006" key="3">
    <source>
        <dbReference type="Google" id="ProtNLM"/>
    </source>
</evidence>
<comment type="caution">
    <text evidence="1">The sequence shown here is derived from an EMBL/GenBank/DDBJ whole genome shotgun (WGS) entry which is preliminary data.</text>
</comment>
<evidence type="ECO:0000313" key="2">
    <source>
        <dbReference type="Proteomes" id="UP001055115"/>
    </source>
</evidence>
<dbReference type="Proteomes" id="UP001055115">
    <property type="component" value="Unassembled WGS sequence"/>
</dbReference>
<dbReference type="EMBL" id="BQXU01000001">
    <property type="protein sequence ID" value="GKT40564.1"/>
    <property type="molecule type" value="Genomic_DNA"/>
</dbReference>
<dbReference type="RefSeq" id="XP_049122914.1">
    <property type="nucleotide sequence ID" value="XM_049266957.1"/>
</dbReference>
<dbReference type="AlphaFoldDB" id="A0AA37P6U7"/>
<reference evidence="1 2" key="1">
    <citation type="submission" date="2022-03" db="EMBL/GenBank/DDBJ databases">
        <title>Genome data of Colletotrichum spp.</title>
        <authorList>
            <person name="Utami Y.D."/>
            <person name="Hiruma K."/>
        </authorList>
    </citation>
    <scope>NUCLEOTIDE SEQUENCE [LARGE SCALE GENOMIC DNA]</scope>
    <source>
        <strain evidence="1 2">MAFF 239500</strain>
    </source>
</reference>
<dbReference type="PANTHER" id="PTHR35179:SF1">
    <property type="entry name" value="INTEGRAL MEMBRANE PROTEIN"/>
    <property type="match status" value="1"/>
</dbReference>
<accession>A0AA37P6U7</accession>
<proteinExistence type="predicted"/>